<keyword evidence="2" id="KW-0378">Hydrolase</keyword>
<dbReference type="PANTHER" id="PTHR10625:SF19">
    <property type="entry name" value="HISTONE DEACETYLASE 12"/>
    <property type="match status" value="1"/>
</dbReference>
<dbReference type="Proteomes" id="UP001611383">
    <property type="component" value="Chromosome"/>
</dbReference>
<evidence type="ECO:0000313" key="4">
    <source>
        <dbReference type="EMBL" id="WNG50042.1"/>
    </source>
</evidence>
<dbReference type="SUPFAM" id="SSF52768">
    <property type="entry name" value="Arginase/deacetylase"/>
    <property type="match status" value="1"/>
</dbReference>
<dbReference type="PANTHER" id="PTHR10625">
    <property type="entry name" value="HISTONE DEACETYLASE HDAC1-RELATED"/>
    <property type="match status" value="1"/>
</dbReference>
<dbReference type="InterPro" id="IPR000286">
    <property type="entry name" value="HDACs"/>
</dbReference>
<dbReference type="EMBL" id="CP043494">
    <property type="protein sequence ID" value="WNG50042.1"/>
    <property type="molecule type" value="Genomic_DNA"/>
</dbReference>
<comment type="similarity">
    <text evidence="1">Belongs to the histone deacetylase family.</text>
</comment>
<dbReference type="InterPro" id="IPR037138">
    <property type="entry name" value="His_deacetylse_dom_sf"/>
</dbReference>
<keyword evidence="5" id="KW-1185">Reference proteome</keyword>
<dbReference type="InterPro" id="IPR023696">
    <property type="entry name" value="Ureohydrolase_dom_sf"/>
</dbReference>
<evidence type="ECO:0000256" key="1">
    <source>
        <dbReference type="ARBA" id="ARBA00005947"/>
    </source>
</evidence>
<reference evidence="4 5" key="1">
    <citation type="submission" date="2019-08" db="EMBL/GenBank/DDBJ databases">
        <title>Archangium and Cystobacter genomes.</title>
        <authorList>
            <person name="Chen I.-C.K."/>
            <person name="Wielgoss S."/>
        </authorList>
    </citation>
    <scope>NUCLEOTIDE SEQUENCE [LARGE SCALE GENOMIC DNA]</scope>
    <source>
        <strain evidence="4 5">Cbm 6</strain>
    </source>
</reference>
<dbReference type="InterPro" id="IPR023801">
    <property type="entry name" value="His_deacetylse_dom"/>
</dbReference>
<sequence length="299" mass="33075">MRVFHCDQYVVPLPPGHRFPMEKYRLLRELLLERRVIPPEWLRASVPVSREDLERVHTPRYLDSLWTGTLTEAEARRLGFPWSEDLLVRSRASVGGTVGAARAALEDGIAGNLAGGTHHSFPDHGEGYCVFNDIAVAIRVLQAERRIQRAVVVDLDVHQGNGTAAVFEGDDSVFTFSIHGEHNFPFRKQRSSRDVGLPDGVDDRAYLDVLAIHLTEVLEASGADILFYQAGVDPLAEDALGRLSLTHAGMKERDRLVLEAAWHRGIPIVLTLGGGYAKPITATLEAHVGTYETALSVFR</sequence>
<accession>A0ABY9X3S9</accession>
<feature type="domain" description="Histone deacetylase" evidence="3">
    <location>
        <begin position="17"/>
        <end position="283"/>
    </location>
</feature>
<evidence type="ECO:0000256" key="2">
    <source>
        <dbReference type="ARBA" id="ARBA00022801"/>
    </source>
</evidence>
<dbReference type="Gene3D" id="3.40.800.20">
    <property type="entry name" value="Histone deacetylase domain"/>
    <property type="match status" value="1"/>
</dbReference>
<gene>
    <name evidence="4" type="ORF">F0U60_42405</name>
</gene>
<dbReference type="CDD" id="cd09993">
    <property type="entry name" value="HDAC_classIV"/>
    <property type="match status" value="1"/>
</dbReference>
<dbReference type="Pfam" id="PF00850">
    <property type="entry name" value="Hist_deacetyl"/>
    <property type="match status" value="1"/>
</dbReference>
<dbReference type="RefSeq" id="WP_395808660.1">
    <property type="nucleotide sequence ID" value="NZ_CP043494.1"/>
</dbReference>
<name>A0ABY9X3S9_9BACT</name>
<evidence type="ECO:0000313" key="5">
    <source>
        <dbReference type="Proteomes" id="UP001611383"/>
    </source>
</evidence>
<dbReference type="InterPro" id="IPR044150">
    <property type="entry name" value="HDAC_classIV"/>
</dbReference>
<proteinExistence type="inferred from homology"/>
<dbReference type="PRINTS" id="PR01270">
    <property type="entry name" value="HDASUPER"/>
</dbReference>
<protein>
    <submittedName>
        <fullName evidence="4">Histone deacetylase</fullName>
    </submittedName>
</protein>
<organism evidence="4 5">
    <name type="scientific">Archangium minus</name>
    <dbReference type="NCBI Taxonomy" id="83450"/>
    <lineage>
        <taxon>Bacteria</taxon>
        <taxon>Pseudomonadati</taxon>
        <taxon>Myxococcota</taxon>
        <taxon>Myxococcia</taxon>
        <taxon>Myxococcales</taxon>
        <taxon>Cystobacterineae</taxon>
        <taxon>Archangiaceae</taxon>
        <taxon>Archangium</taxon>
    </lineage>
</organism>
<evidence type="ECO:0000259" key="3">
    <source>
        <dbReference type="Pfam" id="PF00850"/>
    </source>
</evidence>